<dbReference type="AlphaFoldDB" id="A0A8T3VVZ1"/>
<accession>A0A8T3VVZ1</accession>
<comment type="caution">
    <text evidence="2">The sequence shown here is derived from an EMBL/GenBank/DDBJ whole genome shotgun (WGS) entry which is preliminary data.</text>
</comment>
<organism evidence="2 3">
    <name type="scientific">Methanobrevibacter olleyae</name>
    <dbReference type="NCBI Taxonomy" id="294671"/>
    <lineage>
        <taxon>Archaea</taxon>
        <taxon>Methanobacteriati</taxon>
        <taxon>Methanobacteriota</taxon>
        <taxon>Methanomada group</taxon>
        <taxon>Methanobacteria</taxon>
        <taxon>Methanobacteriales</taxon>
        <taxon>Methanobacteriaceae</taxon>
        <taxon>Methanobrevibacter</taxon>
    </lineage>
</organism>
<evidence type="ECO:0000313" key="2">
    <source>
        <dbReference type="EMBL" id="MBE6512608.1"/>
    </source>
</evidence>
<keyword evidence="1" id="KW-1133">Transmembrane helix</keyword>
<dbReference type="EMBL" id="SUTG01000023">
    <property type="protein sequence ID" value="MBE6512608.1"/>
    <property type="molecule type" value="Genomic_DNA"/>
</dbReference>
<dbReference type="Proteomes" id="UP000732619">
    <property type="component" value="Unassembled WGS sequence"/>
</dbReference>
<gene>
    <name evidence="2" type="ORF">E7Z75_05665</name>
</gene>
<protein>
    <submittedName>
        <fullName evidence="2">Uncharacterized protein</fullName>
    </submittedName>
</protein>
<feature type="transmembrane region" description="Helical" evidence="1">
    <location>
        <begin position="7"/>
        <end position="25"/>
    </location>
</feature>
<proteinExistence type="predicted"/>
<evidence type="ECO:0000256" key="1">
    <source>
        <dbReference type="SAM" id="Phobius"/>
    </source>
</evidence>
<keyword evidence="1" id="KW-0472">Membrane</keyword>
<name>A0A8T3VVZ1_METOL</name>
<keyword evidence="1" id="KW-0812">Transmembrane</keyword>
<evidence type="ECO:0000313" key="3">
    <source>
        <dbReference type="Proteomes" id="UP000732619"/>
    </source>
</evidence>
<sequence length="230" mass="25317">MGKKIRIIIISLIIIIAAILGFFAFTEGSSEIIGENGLGTVTKVNYTHSDGATVKIAVVSGMHSREKIHKFILPLVCRAFAFSHGDAEIINYQVKVTDSPEGFNKGRANGESLVHDYVVGDVDKLDPDLVIIGHDHDPGYGEGYYIATPTMDNASVDLAEEVTGDIGFNYYKRNKTRPSKSTSIKRVDTPLVNTGTRVFVYEIPETDSKTLAFLQSYRLLEASYSHLLNQ</sequence>
<reference evidence="2" key="1">
    <citation type="submission" date="2019-04" db="EMBL/GenBank/DDBJ databases">
        <title>Evolution of Biomass-Degrading Anaerobic Consortia Revealed by Metagenomics.</title>
        <authorList>
            <person name="Peng X."/>
        </authorList>
    </citation>
    <scope>NUCLEOTIDE SEQUENCE</scope>
    <source>
        <strain evidence="2">SIG14</strain>
    </source>
</reference>